<reference evidence="1 2" key="1">
    <citation type="submission" date="2019-05" db="EMBL/GenBank/DDBJ databases">
        <title>Another draft genome of Portunus trituberculatus and its Hox gene families provides insights of decapod evolution.</title>
        <authorList>
            <person name="Jeong J.-H."/>
            <person name="Song I."/>
            <person name="Kim S."/>
            <person name="Choi T."/>
            <person name="Kim D."/>
            <person name="Ryu S."/>
            <person name="Kim W."/>
        </authorList>
    </citation>
    <scope>NUCLEOTIDE SEQUENCE [LARGE SCALE GENOMIC DNA]</scope>
    <source>
        <tissue evidence="1">Muscle</tissue>
    </source>
</reference>
<dbReference type="OrthoDB" id="6347579at2759"/>
<dbReference type="Proteomes" id="UP000324222">
    <property type="component" value="Unassembled WGS sequence"/>
</dbReference>
<evidence type="ECO:0000313" key="1">
    <source>
        <dbReference type="EMBL" id="MPC28012.1"/>
    </source>
</evidence>
<proteinExistence type="predicted"/>
<protein>
    <submittedName>
        <fullName evidence="1">Uncharacterized protein</fullName>
    </submittedName>
</protein>
<comment type="caution">
    <text evidence="1">The sequence shown here is derived from an EMBL/GenBank/DDBJ whole genome shotgun (WGS) entry which is preliminary data.</text>
</comment>
<gene>
    <name evidence="1" type="ORF">E2C01_021205</name>
</gene>
<dbReference type="EMBL" id="VSRR010001841">
    <property type="protein sequence ID" value="MPC28012.1"/>
    <property type="molecule type" value="Genomic_DNA"/>
</dbReference>
<keyword evidence="2" id="KW-1185">Reference proteome</keyword>
<organism evidence="1 2">
    <name type="scientific">Portunus trituberculatus</name>
    <name type="common">Swimming crab</name>
    <name type="synonym">Neptunus trituberculatus</name>
    <dbReference type="NCBI Taxonomy" id="210409"/>
    <lineage>
        <taxon>Eukaryota</taxon>
        <taxon>Metazoa</taxon>
        <taxon>Ecdysozoa</taxon>
        <taxon>Arthropoda</taxon>
        <taxon>Crustacea</taxon>
        <taxon>Multicrustacea</taxon>
        <taxon>Malacostraca</taxon>
        <taxon>Eumalacostraca</taxon>
        <taxon>Eucarida</taxon>
        <taxon>Decapoda</taxon>
        <taxon>Pleocyemata</taxon>
        <taxon>Brachyura</taxon>
        <taxon>Eubrachyura</taxon>
        <taxon>Portunoidea</taxon>
        <taxon>Portunidae</taxon>
        <taxon>Portuninae</taxon>
        <taxon>Portunus</taxon>
    </lineage>
</organism>
<sequence>MADSGARGSERLEDSEPDWKRVENLVAGMIVQMNKIKQEAREIKQDISAAVVQLGLMRENMRAAVGEARQFTFEYDKRLLQDLTEEFKEELVAVRQQCEGCNEFVESKVDGRPCPVMVDTGGAKTVVGGRSSGSTRSPCQTGSCVA</sequence>
<dbReference type="AlphaFoldDB" id="A0A5B7E1V7"/>
<name>A0A5B7E1V7_PORTR</name>
<evidence type="ECO:0000313" key="2">
    <source>
        <dbReference type="Proteomes" id="UP000324222"/>
    </source>
</evidence>
<accession>A0A5B7E1V7</accession>